<organism evidence="1 2">
    <name type="scientific">Burkholderia singularis</name>
    <dbReference type="NCBI Taxonomy" id="1503053"/>
    <lineage>
        <taxon>Bacteria</taxon>
        <taxon>Pseudomonadati</taxon>
        <taxon>Pseudomonadota</taxon>
        <taxon>Betaproteobacteria</taxon>
        <taxon>Burkholderiales</taxon>
        <taxon>Burkholderiaceae</taxon>
        <taxon>Burkholderia</taxon>
        <taxon>pseudomallei group</taxon>
    </lineage>
</organism>
<evidence type="ECO:0000313" key="2">
    <source>
        <dbReference type="Proteomes" id="UP000198460"/>
    </source>
</evidence>
<reference evidence="1 2" key="1">
    <citation type="submission" date="2017-04" db="EMBL/GenBank/DDBJ databases">
        <authorList>
            <person name="Afonso C.L."/>
            <person name="Miller P.J."/>
            <person name="Scott M.A."/>
            <person name="Spackman E."/>
            <person name="Goraichik I."/>
            <person name="Dimitrov K.M."/>
            <person name="Suarez D.L."/>
            <person name="Swayne D.E."/>
        </authorList>
    </citation>
    <scope>NUCLEOTIDE SEQUENCE [LARGE SCALE GENOMIC DNA]</scope>
    <source>
        <strain evidence="1">LMG 28154</strain>
    </source>
</reference>
<protein>
    <submittedName>
        <fullName evidence="1">Uncharacterized protein</fullName>
    </submittedName>
</protein>
<name>A0A238H1N9_9BURK</name>
<dbReference type="Proteomes" id="UP000198460">
    <property type="component" value="Unassembled WGS sequence"/>
</dbReference>
<dbReference type="EMBL" id="FXAN01000038">
    <property type="protein sequence ID" value="SMF99155.1"/>
    <property type="molecule type" value="Genomic_DNA"/>
</dbReference>
<accession>A0A238H1N9</accession>
<sequence length="39" mass="4207">MARLQRATTLIGWRAACYYFALNAIEGKSAGSLSAALFL</sequence>
<proteinExistence type="predicted"/>
<gene>
    <name evidence="1" type="ORF">BSIN_2374</name>
</gene>
<dbReference type="AlphaFoldDB" id="A0A238H1N9"/>
<evidence type="ECO:0000313" key="1">
    <source>
        <dbReference type="EMBL" id="SMF99155.1"/>
    </source>
</evidence>